<dbReference type="PANTHER" id="PTHR30086">
    <property type="entry name" value="ARGININE EXPORTER PROTEIN ARGO"/>
    <property type="match status" value="1"/>
</dbReference>
<dbReference type="AlphaFoldDB" id="A0NZG4"/>
<evidence type="ECO:0000256" key="6">
    <source>
        <dbReference type="SAM" id="Phobius"/>
    </source>
</evidence>
<keyword evidence="3 6" id="KW-0812">Transmembrane</keyword>
<keyword evidence="4 6" id="KW-1133">Transmembrane helix</keyword>
<dbReference type="GO" id="GO:0005886">
    <property type="term" value="C:plasma membrane"/>
    <property type="evidence" value="ECO:0007669"/>
    <property type="project" value="UniProtKB-SubCell"/>
</dbReference>
<dbReference type="eggNOG" id="COG1280">
    <property type="taxonomic scope" value="Bacteria"/>
</dbReference>
<evidence type="ECO:0000256" key="4">
    <source>
        <dbReference type="ARBA" id="ARBA00022989"/>
    </source>
</evidence>
<evidence type="ECO:0000256" key="5">
    <source>
        <dbReference type="ARBA" id="ARBA00023136"/>
    </source>
</evidence>
<keyword evidence="2" id="KW-1003">Cell membrane</keyword>
<dbReference type="InterPro" id="IPR001123">
    <property type="entry name" value="LeuE-type"/>
</dbReference>
<dbReference type="Pfam" id="PF01810">
    <property type="entry name" value="LysE"/>
    <property type="match status" value="1"/>
</dbReference>
<dbReference type="PANTHER" id="PTHR30086:SF20">
    <property type="entry name" value="ARGININE EXPORTER PROTEIN ARGO-RELATED"/>
    <property type="match status" value="1"/>
</dbReference>
<feature type="transmembrane region" description="Helical" evidence="6">
    <location>
        <begin position="36"/>
        <end position="64"/>
    </location>
</feature>
<evidence type="ECO:0000256" key="1">
    <source>
        <dbReference type="ARBA" id="ARBA00004651"/>
    </source>
</evidence>
<protein>
    <submittedName>
        <fullName evidence="7">LysE type translocator</fullName>
    </submittedName>
</protein>
<evidence type="ECO:0000256" key="2">
    <source>
        <dbReference type="ARBA" id="ARBA00022475"/>
    </source>
</evidence>
<sequence>MSTEIWFALAATNFAASIAPGQNVAFVSAATTRSGFLGGVASLAGILFAELVWVVLAILFAIGLLEVSPLFIHAMQLAGGCILAYFGFSILREMKFSKMEQAPAFRFTHYAAKGAWIGLANPLALMFFVALFPGFLLELTDNSYATTLMLCVPVILLSSACGLIPWMAATRVLTVHKGIANVVNCVSGTTLLVMGALVFLQLF</sequence>
<feature type="transmembrane region" description="Helical" evidence="6">
    <location>
        <begin position="6"/>
        <end position="29"/>
    </location>
</feature>
<comment type="subcellular location">
    <subcellularLocation>
        <location evidence="1">Cell membrane</location>
        <topology evidence="1">Multi-pass membrane protein</topology>
    </subcellularLocation>
</comment>
<evidence type="ECO:0000313" key="7">
    <source>
        <dbReference type="EMBL" id="EAV41843.1"/>
    </source>
</evidence>
<feature type="transmembrane region" description="Helical" evidence="6">
    <location>
        <begin position="115"/>
        <end position="137"/>
    </location>
</feature>
<dbReference type="GeneID" id="68848687"/>
<comment type="caution">
    <text evidence="7">The sequence shown here is derived from an EMBL/GenBank/DDBJ whole genome shotgun (WGS) entry which is preliminary data.</text>
</comment>
<evidence type="ECO:0000313" key="8">
    <source>
        <dbReference type="Proteomes" id="UP000004848"/>
    </source>
</evidence>
<keyword evidence="5 6" id="KW-0472">Membrane</keyword>
<name>A0NZG4_ROSAI</name>
<gene>
    <name evidence="7" type="ORF">SIAM614_31261</name>
</gene>
<reference evidence="7 8" key="1">
    <citation type="submission" date="2006-05" db="EMBL/GenBank/DDBJ databases">
        <authorList>
            <person name="King G."/>
            <person name="Ferriera S."/>
            <person name="Johnson J."/>
            <person name="Kravitz S."/>
            <person name="Beeson K."/>
            <person name="Sutton G."/>
            <person name="Rogers Y.-H."/>
            <person name="Friedman R."/>
            <person name="Frazier M."/>
            <person name="Venter J.C."/>
        </authorList>
    </citation>
    <scope>NUCLEOTIDE SEQUENCE [LARGE SCALE GENOMIC DNA]</scope>
    <source>
        <strain evidence="8">ATCC 25650 / DSM 13394 / JCM 20685 / NBRC 16684 / NCIMB 2208 / IAM 12614 / B1</strain>
    </source>
</reference>
<dbReference type="OrthoDB" id="9784202at2"/>
<feature type="transmembrane region" description="Helical" evidence="6">
    <location>
        <begin position="178"/>
        <end position="200"/>
    </location>
</feature>
<proteinExistence type="predicted"/>
<accession>A0NZG4</accession>
<dbReference type="RefSeq" id="WP_006938091.1">
    <property type="nucleotide sequence ID" value="NZ_AAUW01000018.1"/>
</dbReference>
<organism evidence="7 8">
    <name type="scientific">Roseibium aggregatum (strain ATCC 25650 / DSM 13394 / JCM 20685 / NBRC 16684 / NCIMB 2208 / IAM 12614 / B1)</name>
    <name type="common">Stappia aggregata</name>
    <dbReference type="NCBI Taxonomy" id="384765"/>
    <lineage>
        <taxon>Bacteria</taxon>
        <taxon>Pseudomonadati</taxon>
        <taxon>Pseudomonadota</taxon>
        <taxon>Alphaproteobacteria</taxon>
        <taxon>Hyphomicrobiales</taxon>
        <taxon>Stappiaceae</taxon>
        <taxon>Roseibium</taxon>
    </lineage>
</organism>
<dbReference type="Proteomes" id="UP000004848">
    <property type="component" value="Unassembled WGS sequence"/>
</dbReference>
<feature type="transmembrane region" description="Helical" evidence="6">
    <location>
        <begin position="143"/>
        <end position="166"/>
    </location>
</feature>
<dbReference type="GO" id="GO:0015171">
    <property type="term" value="F:amino acid transmembrane transporter activity"/>
    <property type="evidence" value="ECO:0007669"/>
    <property type="project" value="TreeGrafter"/>
</dbReference>
<feature type="transmembrane region" description="Helical" evidence="6">
    <location>
        <begin position="70"/>
        <end position="91"/>
    </location>
</feature>
<evidence type="ECO:0000256" key="3">
    <source>
        <dbReference type="ARBA" id="ARBA00022692"/>
    </source>
</evidence>
<dbReference type="EMBL" id="AAUW01000018">
    <property type="protein sequence ID" value="EAV41843.1"/>
    <property type="molecule type" value="Genomic_DNA"/>
</dbReference>